<sequence>MKGKFKILLASGDDELAIPGPFEVRFSGEYVHRRLIPHLTDYKRGKGIADKKCLEYRKRYNLDYSQYITGIIVFPGVLPQIVDSPENYIPSEIPQHNVLIAAGLHPDLMEELIKKAATRGCRALIAPKENPAWFDSHFEKKIKKLCMTYGIECVFPRPFCALEKSGQAFIDEFLKAFRLGRPQFEIKVNHRGIIEDVLVESSAPCGATYHVAAGLIGVKKEEAVEVANKLWHCYACLASSKIDTEMGDSVMHLAARINLAAIKKAVEKSDWEGKAC</sequence>
<accession>A0A140KZV6</accession>
<evidence type="ECO:0008006" key="3">
    <source>
        <dbReference type="Google" id="ProtNLM"/>
    </source>
</evidence>
<evidence type="ECO:0000313" key="2">
    <source>
        <dbReference type="Proteomes" id="UP000070427"/>
    </source>
</evidence>
<dbReference type="OrthoDB" id="1887429at2"/>
<dbReference type="Pfam" id="PF02593">
    <property type="entry name" value="DUF166"/>
    <property type="match status" value="1"/>
</dbReference>
<protein>
    <recommendedName>
        <fullName evidence="3">Thymidylate synthase</fullName>
    </recommendedName>
</protein>
<organism evidence="1 2">
    <name type="scientific">Fervidicola ferrireducens</name>
    <dbReference type="NCBI Taxonomy" id="520764"/>
    <lineage>
        <taxon>Bacteria</taxon>
        <taxon>Bacillati</taxon>
        <taxon>Bacillota</taxon>
        <taxon>Clostridia</taxon>
        <taxon>Thermosediminibacterales</taxon>
        <taxon>Thermosediminibacteraceae</taxon>
        <taxon>Fervidicola</taxon>
    </lineage>
</organism>
<dbReference type="RefSeq" id="WP_066355590.1">
    <property type="nucleotide sequence ID" value="NZ_LOED01000068.1"/>
</dbReference>
<comment type="caution">
    <text evidence="1">The sequence shown here is derived from an EMBL/GenBank/DDBJ whole genome shotgun (WGS) entry which is preliminary data.</text>
</comment>
<dbReference type="EMBL" id="LOED01000068">
    <property type="protein sequence ID" value="KXG73831.1"/>
    <property type="molecule type" value="Genomic_DNA"/>
</dbReference>
<dbReference type="Proteomes" id="UP000070427">
    <property type="component" value="Unassembled WGS sequence"/>
</dbReference>
<dbReference type="InterPro" id="IPR003745">
    <property type="entry name" value="DUF166"/>
</dbReference>
<dbReference type="InParanoid" id="A0A140KZV6"/>
<name>A0A140KZV6_9FIRM</name>
<keyword evidence="2" id="KW-1185">Reference proteome</keyword>
<dbReference type="STRING" id="520764.AN618_24490"/>
<dbReference type="AlphaFoldDB" id="A0A140KZV6"/>
<evidence type="ECO:0000313" key="1">
    <source>
        <dbReference type="EMBL" id="KXG73831.1"/>
    </source>
</evidence>
<reference evidence="1 2" key="1">
    <citation type="submission" date="2015-12" db="EMBL/GenBank/DDBJ databases">
        <title>Draft genome sequnece of Fervidicola ferrireducens strain Y170.</title>
        <authorList>
            <person name="Patel B.K."/>
        </authorList>
    </citation>
    <scope>NUCLEOTIDE SEQUENCE [LARGE SCALE GENOMIC DNA]</scope>
    <source>
        <strain evidence="1 2">Y170</strain>
    </source>
</reference>
<proteinExistence type="predicted"/>
<gene>
    <name evidence="1" type="ORF">AN618_24490</name>
</gene>